<proteinExistence type="predicted"/>
<comment type="caution">
    <text evidence="2">The sequence shown here is derived from an EMBL/GenBank/DDBJ whole genome shotgun (WGS) entry which is preliminary data.</text>
</comment>
<gene>
    <name evidence="2" type="ORF">V6N12_023576</name>
</gene>
<organism evidence="2 3">
    <name type="scientific">Hibiscus sabdariffa</name>
    <name type="common">roselle</name>
    <dbReference type="NCBI Taxonomy" id="183260"/>
    <lineage>
        <taxon>Eukaryota</taxon>
        <taxon>Viridiplantae</taxon>
        <taxon>Streptophyta</taxon>
        <taxon>Embryophyta</taxon>
        <taxon>Tracheophyta</taxon>
        <taxon>Spermatophyta</taxon>
        <taxon>Magnoliopsida</taxon>
        <taxon>eudicotyledons</taxon>
        <taxon>Gunneridae</taxon>
        <taxon>Pentapetalae</taxon>
        <taxon>rosids</taxon>
        <taxon>malvids</taxon>
        <taxon>Malvales</taxon>
        <taxon>Malvaceae</taxon>
        <taxon>Malvoideae</taxon>
        <taxon>Hibiscus</taxon>
    </lineage>
</organism>
<protein>
    <recommendedName>
        <fullName evidence="4">RNase H type-1 domain-containing protein</fullName>
    </recommendedName>
</protein>
<feature type="compositionally biased region" description="Low complexity" evidence="1">
    <location>
        <begin position="7"/>
        <end position="16"/>
    </location>
</feature>
<sequence>MLRVQQDESQQCSLQQHPNDSPSRWLKPFNPFIKTNTDGGKFSSLGRSFMGVWLGILLGIDVSDLEKGFKYVILELDSVVVAGVVCKGYNGPHNFRNHLDELWCRSWHVQVVLVKRQANQVTDACVKLADCNTLDIIHFDKPSTSIIHLLQLDLSIGR</sequence>
<evidence type="ECO:0000313" key="3">
    <source>
        <dbReference type="Proteomes" id="UP001472677"/>
    </source>
</evidence>
<dbReference type="Proteomes" id="UP001472677">
    <property type="component" value="Unassembled WGS sequence"/>
</dbReference>
<evidence type="ECO:0000313" key="2">
    <source>
        <dbReference type="EMBL" id="KAK8589173.1"/>
    </source>
</evidence>
<reference evidence="2 3" key="1">
    <citation type="journal article" date="2024" name="G3 (Bethesda)">
        <title>Genome assembly of Hibiscus sabdariffa L. provides insights into metabolisms of medicinal natural products.</title>
        <authorList>
            <person name="Kim T."/>
        </authorList>
    </citation>
    <scope>NUCLEOTIDE SEQUENCE [LARGE SCALE GENOMIC DNA]</scope>
    <source>
        <strain evidence="2">TK-2024</strain>
        <tissue evidence="2">Old leaves</tissue>
    </source>
</reference>
<feature type="region of interest" description="Disordered" evidence="1">
    <location>
        <begin position="1"/>
        <end position="25"/>
    </location>
</feature>
<keyword evidence="3" id="KW-1185">Reference proteome</keyword>
<evidence type="ECO:0008006" key="4">
    <source>
        <dbReference type="Google" id="ProtNLM"/>
    </source>
</evidence>
<dbReference type="EMBL" id="JBBPBM010000004">
    <property type="protein sequence ID" value="KAK8589173.1"/>
    <property type="molecule type" value="Genomic_DNA"/>
</dbReference>
<name>A0ABR2FY33_9ROSI</name>
<evidence type="ECO:0000256" key="1">
    <source>
        <dbReference type="SAM" id="MobiDB-lite"/>
    </source>
</evidence>
<accession>A0ABR2FY33</accession>